<dbReference type="Pfam" id="PF02595">
    <property type="entry name" value="Gly_kinase"/>
    <property type="match status" value="1"/>
</dbReference>
<dbReference type="EMBL" id="DXFT01000046">
    <property type="protein sequence ID" value="HIX02919.1"/>
    <property type="molecule type" value="Genomic_DNA"/>
</dbReference>
<organism evidence="5 6">
    <name type="scientific">Candidatus Odoribacter faecigallinarum</name>
    <dbReference type="NCBI Taxonomy" id="2838706"/>
    <lineage>
        <taxon>Bacteria</taxon>
        <taxon>Pseudomonadati</taxon>
        <taxon>Bacteroidota</taxon>
        <taxon>Bacteroidia</taxon>
        <taxon>Bacteroidales</taxon>
        <taxon>Odoribacteraceae</taxon>
        <taxon>Odoribacter</taxon>
    </lineage>
</organism>
<comment type="similarity">
    <text evidence="1 4">Belongs to the glycerate kinase type-1 family.</text>
</comment>
<dbReference type="InterPro" id="IPR018193">
    <property type="entry name" value="Glyc_kinase_flavodox-like_fold"/>
</dbReference>
<name>A0A9D2AAV0_9BACT</name>
<sequence length="368" mass="38966">MQEKKVILAPNAFKGSLTATDFCRIVAEELQSAGYCPVCLPMCDGGDGTAGILACYRHALPQTCLTVDALGREHRATFYTDGNTALVDLAACCGLKHLKPAEYDVMNANTAGLGKVLLEIVHQGITKIILGVGGSASIDGGTGALEEMGMNIRKAPTPYRNHLIEIKEIDTTNLKKNFKDTEILLLCDVTNPLCGKNGAAAVFGPQKGATPSQTGLLENHLRNYATLLTPHARAIDPLTVEGGGAAGGIAAAFSSLLGAKLVSGADYCLQISGFGQWIHEAGFVITGEGKLDSQSLQGKLPGVIASRCNEAKIPVVAIAGCAELPLPGFQNVYTLMQYASSLEDSIRHPEPYLRRACYDLIREIPKIL</sequence>
<dbReference type="AlphaFoldDB" id="A0A9D2AAV0"/>
<comment type="caution">
    <text evidence="5">The sequence shown here is derived from an EMBL/GenBank/DDBJ whole genome shotgun (WGS) entry which is preliminary data.</text>
</comment>
<dbReference type="SUPFAM" id="SSF110738">
    <property type="entry name" value="Glycerate kinase I"/>
    <property type="match status" value="1"/>
</dbReference>
<dbReference type="Proteomes" id="UP000824202">
    <property type="component" value="Unassembled WGS sequence"/>
</dbReference>
<evidence type="ECO:0000256" key="4">
    <source>
        <dbReference type="PIRNR" id="PIRNR006078"/>
    </source>
</evidence>
<dbReference type="PANTHER" id="PTHR21599:SF0">
    <property type="entry name" value="GLYCERATE KINASE"/>
    <property type="match status" value="1"/>
</dbReference>
<dbReference type="PIRSF" id="PIRSF006078">
    <property type="entry name" value="GlxK"/>
    <property type="match status" value="1"/>
</dbReference>
<keyword evidence="2 4" id="KW-0808">Transferase</keyword>
<dbReference type="InterPro" id="IPR036129">
    <property type="entry name" value="Glycerate_kinase_sf"/>
</dbReference>
<dbReference type="PANTHER" id="PTHR21599">
    <property type="entry name" value="GLYCERATE KINASE"/>
    <property type="match status" value="1"/>
</dbReference>
<dbReference type="InterPro" id="IPR004381">
    <property type="entry name" value="Glycerate_kinase"/>
</dbReference>
<gene>
    <name evidence="5" type="ORF">H9863_02230</name>
</gene>
<evidence type="ECO:0000256" key="2">
    <source>
        <dbReference type="ARBA" id="ARBA00022679"/>
    </source>
</evidence>
<dbReference type="Gene3D" id="3.40.50.10350">
    <property type="entry name" value="Glycerate kinase, domain 1"/>
    <property type="match status" value="1"/>
</dbReference>
<dbReference type="GO" id="GO:0031388">
    <property type="term" value="P:organic acid phosphorylation"/>
    <property type="evidence" value="ECO:0007669"/>
    <property type="project" value="UniProtKB-UniRule"/>
</dbReference>
<evidence type="ECO:0000256" key="1">
    <source>
        <dbReference type="ARBA" id="ARBA00006284"/>
    </source>
</evidence>
<dbReference type="Gene3D" id="3.90.1510.10">
    <property type="entry name" value="Glycerate kinase, domain 2"/>
    <property type="match status" value="1"/>
</dbReference>
<evidence type="ECO:0000313" key="6">
    <source>
        <dbReference type="Proteomes" id="UP000824202"/>
    </source>
</evidence>
<keyword evidence="3 4" id="KW-0418">Kinase</keyword>
<dbReference type="NCBIfam" id="TIGR00045">
    <property type="entry name" value="glycerate kinase"/>
    <property type="match status" value="1"/>
</dbReference>
<accession>A0A9D2AAV0</accession>
<reference evidence="5" key="1">
    <citation type="journal article" date="2021" name="PeerJ">
        <title>Extensive microbial diversity within the chicken gut microbiome revealed by metagenomics and culture.</title>
        <authorList>
            <person name="Gilroy R."/>
            <person name="Ravi A."/>
            <person name="Getino M."/>
            <person name="Pursley I."/>
            <person name="Horton D.L."/>
            <person name="Alikhan N.F."/>
            <person name="Baker D."/>
            <person name="Gharbi K."/>
            <person name="Hall N."/>
            <person name="Watson M."/>
            <person name="Adriaenssens E.M."/>
            <person name="Foster-Nyarko E."/>
            <person name="Jarju S."/>
            <person name="Secka A."/>
            <person name="Antonio M."/>
            <person name="Oren A."/>
            <person name="Chaudhuri R.R."/>
            <person name="La Ragione R."/>
            <person name="Hildebrand F."/>
            <person name="Pallen M.J."/>
        </authorList>
    </citation>
    <scope>NUCLEOTIDE SEQUENCE</scope>
    <source>
        <strain evidence="5">23274</strain>
    </source>
</reference>
<dbReference type="InterPro" id="IPR018197">
    <property type="entry name" value="Glycerate_kinase_RE-like"/>
</dbReference>
<reference evidence="5" key="2">
    <citation type="submission" date="2021-04" db="EMBL/GenBank/DDBJ databases">
        <authorList>
            <person name="Gilroy R."/>
        </authorList>
    </citation>
    <scope>NUCLEOTIDE SEQUENCE</scope>
    <source>
        <strain evidence="5">23274</strain>
    </source>
</reference>
<proteinExistence type="inferred from homology"/>
<evidence type="ECO:0000256" key="3">
    <source>
        <dbReference type="ARBA" id="ARBA00022777"/>
    </source>
</evidence>
<dbReference type="GO" id="GO:0008887">
    <property type="term" value="F:glycerate kinase activity"/>
    <property type="evidence" value="ECO:0007669"/>
    <property type="project" value="UniProtKB-UniRule"/>
</dbReference>
<evidence type="ECO:0000313" key="5">
    <source>
        <dbReference type="EMBL" id="HIX02919.1"/>
    </source>
</evidence>
<protein>
    <submittedName>
        <fullName evidence="5">Glycerate kinase</fullName>
    </submittedName>
</protein>